<dbReference type="PANTHER" id="PTHR43280:SF29">
    <property type="entry name" value="ARAC-FAMILY TRANSCRIPTIONAL REGULATOR"/>
    <property type="match status" value="1"/>
</dbReference>
<dbReference type="PROSITE" id="PS00041">
    <property type="entry name" value="HTH_ARAC_FAMILY_1"/>
    <property type="match status" value="1"/>
</dbReference>
<dbReference type="EMBL" id="LR633967">
    <property type="protein sequence ID" value="VUX55338.1"/>
    <property type="molecule type" value="Genomic_DNA"/>
</dbReference>
<feature type="domain" description="HTH araC/xylS-type" evidence="4">
    <location>
        <begin position="158"/>
        <end position="259"/>
    </location>
</feature>
<dbReference type="InterPro" id="IPR018060">
    <property type="entry name" value="HTH_AraC"/>
</dbReference>
<dbReference type="Gene3D" id="3.10.450.50">
    <property type="match status" value="1"/>
</dbReference>
<dbReference type="SUPFAM" id="SSF54427">
    <property type="entry name" value="NTF2-like"/>
    <property type="match status" value="1"/>
</dbReference>
<dbReference type="SUPFAM" id="SSF46689">
    <property type="entry name" value="Homeodomain-like"/>
    <property type="match status" value="1"/>
</dbReference>
<dbReference type="InterPro" id="IPR037401">
    <property type="entry name" value="SnoaL-like"/>
</dbReference>
<name>A0A7D9D1C5_9GAMM</name>
<evidence type="ECO:0000259" key="4">
    <source>
        <dbReference type="PROSITE" id="PS01124"/>
    </source>
</evidence>
<sequence>MVHATEFVESYIDAWNHRDPKGVADHFTEDGIYCDIPEHVQCSHDELISFLSEFFSNYRHRYELIGEILTSKNTIAYQYQARPSENVEKSGSSNSYCGAEFMTLNGDAAMTVTDYYDIPGMARPSNLTRLTSREAQLHKYAKSGLNSEQLLEYKQRLEQVMRSQQAFLRTDLTLPKLAEIVNCSVNHLSQVINSGFGMSFFDYLNQYRIQYARELLTRLDGQSGAILNIAFTVGFNSNSAFYAAFKKYVGQTPAEYRRAQLQKPH</sequence>
<accession>A0A7D9D1C5</accession>
<evidence type="ECO:0000256" key="3">
    <source>
        <dbReference type="ARBA" id="ARBA00023163"/>
    </source>
</evidence>
<dbReference type="PROSITE" id="PS01124">
    <property type="entry name" value="HTH_ARAC_FAMILY_2"/>
    <property type="match status" value="1"/>
</dbReference>
<dbReference type="SMART" id="SM00342">
    <property type="entry name" value="HTH_ARAC"/>
    <property type="match status" value="1"/>
</dbReference>
<dbReference type="PANTHER" id="PTHR43280">
    <property type="entry name" value="ARAC-FAMILY TRANSCRIPTIONAL REGULATOR"/>
    <property type="match status" value="1"/>
</dbReference>
<dbReference type="GO" id="GO:0003700">
    <property type="term" value="F:DNA-binding transcription factor activity"/>
    <property type="evidence" value="ECO:0007669"/>
    <property type="project" value="InterPro"/>
</dbReference>
<protein>
    <submittedName>
        <fullName evidence="5">Transcriptional regulator, AraC family</fullName>
    </submittedName>
</protein>
<dbReference type="InterPro" id="IPR009057">
    <property type="entry name" value="Homeodomain-like_sf"/>
</dbReference>
<proteinExistence type="predicted"/>
<dbReference type="PRINTS" id="PR00032">
    <property type="entry name" value="HTHARAC"/>
</dbReference>
<reference evidence="5" key="1">
    <citation type="submission" date="2019-07" db="EMBL/GenBank/DDBJ databases">
        <authorList>
            <person name="Weber M."/>
            <person name="Kostadinov I."/>
            <person name="Kostadinov D I."/>
        </authorList>
    </citation>
    <scope>NUCLEOTIDE SEQUENCE</scope>
    <source>
        <strain evidence="5">Gfbio:sag-sample-m06:053724c1-46a9-4a36-b237-ea2bf867836b</strain>
    </source>
</reference>
<dbReference type="Gene3D" id="1.10.10.60">
    <property type="entry name" value="Homeodomain-like"/>
    <property type="match status" value="2"/>
</dbReference>
<keyword evidence="3" id="KW-0804">Transcription</keyword>
<gene>
    <name evidence="5" type="ORF">JTBM06_V1_10057</name>
</gene>
<organism evidence="5">
    <name type="scientific">uncultured Woeseiaceae bacterium</name>
    <dbReference type="NCBI Taxonomy" id="1983305"/>
    <lineage>
        <taxon>Bacteria</taxon>
        <taxon>Pseudomonadati</taxon>
        <taxon>Pseudomonadota</taxon>
        <taxon>Gammaproteobacteria</taxon>
        <taxon>Woeseiales</taxon>
        <taxon>Woeseiaceae</taxon>
        <taxon>environmental samples</taxon>
    </lineage>
</organism>
<evidence type="ECO:0000313" key="5">
    <source>
        <dbReference type="EMBL" id="VUX55338.1"/>
    </source>
</evidence>
<dbReference type="Pfam" id="PF12680">
    <property type="entry name" value="SnoaL_2"/>
    <property type="match status" value="1"/>
</dbReference>
<dbReference type="GO" id="GO:0043565">
    <property type="term" value="F:sequence-specific DNA binding"/>
    <property type="evidence" value="ECO:0007669"/>
    <property type="project" value="InterPro"/>
</dbReference>
<keyword evidence="2" id="KW-0238">DNA-binding</keyword>
<dbReference type="InterPro" id="IPR020449">
    <property type="entry name" value="Tscrpt_reg_AraC-type_HTH"/>
</dbReference>
<evidence type="ECO:0000256" key="2">
    <source>
        <dbReference type="ARBA" id="ARBA00023125"/>
    </source>
</evidence>
<dbReference type="AlphaFoldDB" id="A0A7D9D1C5"/>
<dbReference type="InterPro" id="IPR032710">
    <property type="entry name" value="NTF2-like_dom_sf"/>
</dbReference>
<dbReference type="Pfam" id="PF12833">
    <property type="entry name" value="HTH_18"/>
    <property type="match status" value="1"/>
</dbReference>
<evidence type="ECO:0000256" key="1">
    <source>
        <dbReference type="ARBA" id="ARBA00023015"/>
    </source>
</evidence>
<keyword evidence="1" id="KW-0805">Transcription regulation</keyword>
<dbReference type="InterPro" id="IPR018062">
    <property type="entry name" value="HTH_AraC-typ_CS"/>
</dbReference>